<comment type="caution">
    <text evidence="3">The sequence shown here is derived from an EMBL/GenBank/DDBJ whole genome shotgun (WGS) entry which is preliminary data.</text>
</comment>
<organism evidence="3">
    <name type="scientific">Sesamum latifolium</name>
    <dbReference type="NCBI Taxonomy" id="2727402"/>
    <lineage>
        <taxon>Eukaryota</taxon>
        <taxon>Viridiplantae</taxon>
        <taxon>Streptophyta</taxon>
        <taxon>Embryophyta</taxon>
        <taxon>Tracheophyta</taxon>
        <taxon>Spermatophyta</taxon>
        <taxon>Magnoliopsida</taxon>
        <taxon>eudicotyledons</taxon>
        <taxon>Gunneridae</taxon>
        <taxon>Pentapetalae</taxon>
        <taxon>asterids</taxon>
        <taxon>lamiids</taxon>
        <taxon>Lamiales</taxon>
        <taxon>Pedaliaceae</taxon>
        <taxon>Sesamum</taxon>
    </lineage>
</organism>
<accession>A0AAW2XLV7</accession>
<reference evidence="3" key="1">
    <citation type="submission" date="2020-06" db="EMBL/GenBank/DDBJ databases">
        <authorList>
            <person name="Li T."/>
            <person name="Hu X."/>
            <person name="Zhang T."/>
            <person name="Song X."/>
            <person name="Zhang H."/>
            <person name="Dai N."/>
            <person name="Sheng W."/>
            <person name="Hou X."/>
            <person name="Wei L."/>
        </authorList>
    </citation>
    <scope>NUCLEOTIDE SEQUENCE</scope>
    <source>
        <strain evidence="3">KEN1</strain>
        <tissue evidence="3">Leaf</tissue>
    </source>
</reference>
<reference evidence="3" key="2">
    <citation type="journal article" date="2024" name="Plant">
        <title>Genomic evolution and insights into agronomic trait innovations of Sesamum species.</title>
        <authorList>
            <person name="Miao H."/>
            <person name="Wang L."/>
            <person name="Qu L."/>
            <person name="Liu H."/>
            <person name="Sun Y."/>
            <person name="Le M."/>
            <person name="Wang Q."/>
            <person name="Wei S."/>
            <person name="Zheng Y."/>
            <person name="Lin W."/>
            <person name="Duan Y."/>
            <person name="Cao H."/>
            <person name="Xiong S."/>
            <person name="Wang X."/>
            <person name="Wei L."/>
            <person name="Li C."/>
            <person name="Ma Q."/>
            <person name="Ju M."/>
            <person name="Zhao R."/>
            <person name="Li G."/>
            <person name="Mu C."/>
            <person name="Tian Q."/>
            <person name="Mei H."/>
            <person name="Zhang T."/>
            <person name="Gao T."/>
            <person name="Zhang H."/>
        </authorList>
    </citation>
    <scope>NUCLEOTIDE SEQUENCE</scope>
    <source>
        <strain evidence="3">KEN1</strain>
    </source>
</reference>
<sequence length="291" mass="31420">MEADESGCSWGASLRIRVSIDVTKPLKRVLKLKSPSGNELLVQFTCERLPNLCYLCGCLGHVDKFCEVRFEEGFQDHANDTPYGPWLRASPPGRGRQAIPSVERPSTRPGASHGRPPCRLSAAVFGSFKVNDGVVGRGEPGEHNNLRSAGTQGIGRGIGGRRWSRLRGGLQGVLNGDGLQVTNDSEDGLDILSFEGGTHNAAEFRGKLDLNLVNVPLQFTAQNPVGTKGIARRGRPAGRCGRGRPRKRYSGGPVLENDSAYVHIAKRRLCLIDDSSDSISAETAGQSHREL</sequence>
<dbReference type="EMBL" id="JACGWN010000003">
    <property type="protein sequence ID" value="KAL0454803.1"/>
    <property type="molecule type" value="Genomic_DNA"/>
</dbReference>
<evidence type="ECO:0000259" key="2">
    <source>
        <dbReference type="Pfam" id="PF14392"/>
    </source>
</evidence>
<dbReference type="InterPro" id="IPR025836">
    <property type="entry name" value="Zn_knuckle_CX2CX4HX4C"/>
</dbReference>
<feature type="region of interest" description="Disordered" evidence="1">
    <location>
        <begin position="227"/>
        <end position="252"/>
    </location>
</feature>
<dbReference type="Pfam" id="PF14392">
    <property type="entry name" value="zf-CCHC_4"/>
    <property type="match status" value="1"/>
</dbReference>
<name>A0AAW2XLV7_9LAMI</name>
<gene>
    <name evidence="3" type="ORF">Slati_0819500</name>
</gene>
<proteinExistence type="predicted"/>
<evidence type="ECO:0000313" key="3">
    <source>
        <dbReference type="EMBL" id="KAL0454803.1"/>
    </source>
</evidence>
<feature type="domain" description="Zinc knuckle CX2CX4HX4C" evidence="2">
    <location>
        <begin position="20"/>
        <end position="67"/>
    </location>
</feature>
<feature type="region of interest" description="Disordered" evidence="1">
    <location>
        <begin position="83"/>
        <end position="116"/>
    </location>
</feature>
<dbReference type="AlphaFoldDB" id="A0AAW2XLV7"/>
<evidence type="ECO:0000256" key="1">
    <source>
        <dbReference type="SAM" id="MobiDB-lite"/>
    </source>
</evidence>
<feature type="compositionally biased region" description="Basic residues" evidence="1">
    <location>
        <begin position="230"/>
        <end position="249"/>
    </location>
</feature>
<protein>
    <recommendedName>
        <fullName evidence="2">Zinc knuckle CX2CX4HX4C domain-containing protein</fullName>
    </recommendedName>
</protein>